<comment type="similarity">
    <text evidence="2">Belongs to the replication factor A protein 2 family.</text>
</comment>
<evidence type="ECO:0000313" key="7">
    <source>
        <dbReference type="EMBL" id="KXT16505.1"/>
    </source>
</evidence>
<evidence type="ECO:0000256" key="3">
    <source>
        <dbReference type="ARBA" id="ARBA00023125"/>
    </source>
</evidence>
<dbReference type="GO" id="GO:0000724">
    <property type="term" value="P:double-strand break repair via homologous recombination"/>
    <property type="evidence" value="ECO:0007669"/>
    <property type="project" value="TreeGrafter"/>
</dbReference>
<dbReference type="GO" id="GO:0006260">
    <property type="term" value="P:DNA replication"/>
    <property type="evidence" value="ECO:0007669"/>
    <property type="project" value="TreeGrafter"/>
</dbReference>
<keyword evidence="4" id="KW-0539">Nucleus</keyword>
<dbReference type="InterPro" id="IPR012340">
    <property type="entry name" value="NA-bd_OB-fold"/>
</dbReference>
<protein>
    <recommendedName>
        <fullName evidence="6">Replication protein A C-terminal domain-containing protein</fullName>
    </recommendedName>
</protein>
<dbReference type="SUPFAM" id="SSF50249">
    <property type="entry name" value="Nucleic acid-binding proteins"/>
    <property type="match status" value="1"/>
</dbReference>
<evidence type="ECO:0000256" key="1">
    <source>
        <dbReference type="ARBA" id="ARBA00004123"/>
    </source>
</evidence>
<evidence type="ECO:0000259" key="6">
    <source>
        <dbReference type="Pfam" id="PF08784"/>
    </source>
</evidence>
<dbReference type="Gene3D" id="1.10.10.10">
    <property type="entry name" value="Winged helix-like DNA-binding domain superfamily/Winged helix DNA-binding domain"/>
    <property type="match status" value="1"/>
</dbReference>
<gene>
    <name evidence="7" type="ORF">AC579_1345</name>
</gene>
<sequence>MGITNAAVFPEPVLAIPTTSCPSMIKGIVFRWIGVGTVKPFRVMALSRCEFNPMVLKAPAFFAAVLSFLRLTAAWVAAINAASSSSSLSVAAGCAGSSMSEPASSLSNPPAASDFDMSNSFSDSAGDAARAILPLSLLRRKTGFASRVRSRFRQQFDAIENHHDILLFNPHQPPRHTELVIMDTGYGGYSTTSYGAQGGAAGGGFMPGSQGEGSASNKRSYGKDTLRPVTIKQLIDAHHPHPDAEHFMIDDSETTQVTFVAQVRNISNLTTNVTYKLDDGTGTIEVKVWVDSEAASTEDGKAKVVEQGYARVWGRLKQFNNKRHVGAQFIRPIADLNEISYHLLEATVVHLHYTKGPVEHLQANGGAQQLNGTGYGQQQNAVSNGGDAGDMAGLSSTAKKVYRALRNTTHTNEGLHAQAIAQQVGLEISEVMKAGDELIGLGKVYTTVDDLTWALLDL</sequence>
<dbReference type="InterPro" id="IPR014892">
    <property type="entry name" value="RPA_C"/>
</dbReference>
<dbReference type="EMBL" id="LFZO01000035">
    <property type="protein sequence ID" value="KXT16503.1"/>
    <property type="molecule type" value="Genomic_DNA"/>
</dbReference>
<comment type="subcellular location">
    <subcellularLocation>
        <location evidence="1">Nucleus</location>
    </subcellularLocation>
</comment>
<dbReference type="InterPro" id="IPR040260">
    <property type="entry name" value="RFA2-like"/>
</dbReference>
<dbReference type="Pfam" id="PF08784">
    <property type="entry name" value="RPA_C"/>
    <property type="match status" value="1"/>
</dbReference>
<dbReference type="Gene3D" id="2.40.50.140">
    <property type="entry name" value="Nucleic acid-binding proteins"/>
    <property type="match status" value="1"/>
</dbReference>
<dbReference type="SUPFAM" id="SSF46785">
    <property type="entry name" value="Winged helix' DNA-binding domain"/>
    <property type="match status" value="1"/>
</dbReference>
<dbReference type="PANTHER" id="PTHR13989:SF16">
    <property type="entry name" value="REPLICATION PROTEIN A2"/>
    <property type="match status" value="1"/>
</dbReference>
<evidence type="ECO:0000313" key="8">
    <source>
        <dbReference type="Proteomes" id="UP000073492"/>
    </source>
</evidence>
<evidence type="ECO:0000256" key="2">
    <source>
        <dbReference type="ARBA" id="ARBA00007815"/>
    </source>
</evidence>
<proteinExistence type="inferred from homology"/>
<dbReference type="InterPro" id="IPR036388">
    <property type="entry name" value="WH-like_DNA-bd_sf"/>
</dbReference>
<keyword evidence="8" id="KW-1185">Reference proteome</keyword>
<evidence type="ECO:0000256" key="4">
    <source>
        <dbReference type="ARBA" id="ARBA00023242"/>
    </source>
</evidence>
<feature type="domain" description="Replication protein A C-terminal" evidence="6">
    <location>
        <begin position="350"/>
        <end position="450"/>
    </location>
</feature>
<dbReference type="OrthoDB" id="25571at2759"/>
<dbReference type="GO" id="GO:0035861">
    <property type="term" value="C:site of double-strand break"/>
    <property type="evidence" value="ECO:0007669"/>
    <property type="project" value="TreeGrafter"/>
</dbReference>
<dbReference type="EMBL" id="LFZO01000035">
    <property type="protein sequence ID" value="KXT16505.1"/>
    <property type="molecule type" value="Genomic_DNA"/>
</dbReference>
<feature type="compositionally biased region" description="Polar residues" evidence="5">
    <location>
        <begin position="369"/>
        <end position="383"/>
    </location>
</feature>
<dbReference type="STRING" id="113226.A0A139IP96"/>
<feature type="region of interest" description="Disordered" evidence="5">
    <location>
        <begin position="369"/>
        <end position="389"/>
    </location>
</feature>
<dbReference type="AlphaFoldDB" id="A0A139IP96"/>
<dbReference type="GO" id="GO:0005662">
    <property type="term" value="C:DNA replication factor A complex"/>
    <property type="evidence" value="ECO:0007669"/>
    <property type="project" value="TreeGrafter"/>
</dbReference>
<dbReference type="PANTHER" id="PTHR13989">
    <property type="entry name" value="REPLICATION PROTEIN A-RELATED"/>
    <property type="match status" value="1"/>
</dbReference>
<evidence type="ECO:0000256" key="5">
    <source>
        <dbReference type="SAM" id="MobiDB-lite"/>
    </source>
</evidence>
<comment type="caution">
    <text evidence="7">The sequence shown here is derived from an EMBL/GenBank/DDBJ whole genome shotgun (WGS) entry which is preliminary data.</text>
</comment>
<dbReference type="GO" id="GO:0003697">
    <property type="term" value="F:single-stranded DNA binding"/>
    <property type="evidence" value="ECO:0007669"/>
    <property type="project" value="TreeGrafter"/>
</dbReference>
<keyword evidence="3" id="KW-0238">DNA-binding</keyword>
<reference evidence="7 8" key="1">
    <citation type="submission" date="2015-07" db="EMBL/GenBank/DDBJ databases">
        <title>Comparative genomics of the Sigatoka disease complex on banana suggests a link between parallel evolutionary changes in Pseudocercospora fijiensis and Pseudocercospora eumusae and increased virulence on the banana host.</title>
        <authorList>
            <person name="Chang T.-C."/>
            <person name="Salvucci A."/>
            <person name="Crous P.W."/>
            <person name="Stergiopoulos I."/>
        </authorList>
    </citation>
    <scope>NUCLEOTIDE SEQUENCE [LARGE SCALE GENOMIC DNA]</scope>
    <source>
        <strain evidence="7 8">CBS 116634</strain>
    </source>
</reference>
<accession>A0A139IP96</accession>
<name>A0A139IP96_9PEZI</name>
<dbReference type="GO" id="GO:0000781">
    <property type="term" value="C:chromosome, telomeric region"/>
    <property type="evidence" value="ECO:0007669"/>
    <property type="project" value="TreeGrafter"/>
</dbReference>
<dbReference type="GO" id="GO:0006289">
    <property type="term" value="P:nucleotide-excision repair"/>
    <property type="evidence" value="ECO:0007669"/>
    <property type="project" value="TreeGrafter"/>
</dbReference>
<dbReference type="Proteomes" id="UP000073492">
    <property type="component" value="Unassembled WGS sequence"/>
</dbReference>
<organism evidence="7 8">
    <name type="scientific">Pseudocercospora musae</name>
    <dbReference type="NCBI Taxonomy" id="113226"/>
    <lineage>
        <taxon>Eukaryota</taxon>
        <taxon>Fungi</taxon>
        <taxon>Dikarya</taxon>
        <taxon>Ascomycota</taxon>
        <taxon>Pezizomycotina</taxon>
        <taxon>Dothideomycetes</taxon>
        <taxon>Dothideomycetidae</taxon>
        <taxon>Mycosphaerellales</taxon>
        <taxon>Mycosphaerellaceae</taxon>
        <taxon>Pseudocercospora</taxon>
    </lineage>
</organism>
<dbReference type="InterPro" id="IPR036390">
    <property type="entry name" value="WH_DNA-bd_sf"/>
</dbReference>
<dbReference type="CDD" id="cd04478">
    <property type="entry name" value="RPA2_DBD_D"/>
    <property type="match status" value="1"/>
</dbReference>